<dbReference type="AlphaFoldDB" id="A0A9P9BPZ6"/>
<evidence type="ECO:0000256" key="1">
    <source>
        <dbReference type="SAM" id="MobiDB-lite"/>
    </source>
</evidence>
<feature type="compositionally biased region" description="Pro residues" evidence="1">
    <location>
        <begin position="398"/>
        <end position="410"/>
    </location>
</feature>
<feature type="compositionally biased region" description="Basic and acidic residues" evidence="1">
    <location>
        <begin position="374"/>
        <end position="384"/>
    </location>
</feature>
<dbReference type="EMBL" id="JAGTJQ010000006">
    <property type="protein sequence ID" value="KAH7029665.1"/>
    <property type="molecule type" value="Genomic_DNA"/>
</dbReference>
<feature type="compositionally biased region" description="Low complexity" evidence="1">
    <location>
        <begin position="411"/>
        <end position="420"/>
    </location>
</feature>
<feature type="compositionally biased region" description="Acidic residues" evidence="1">
    <location>
        <begin position="679"/>
        <end position="693"/>
    </location>
</feature>
<feature type="region of interest" description="Disordered" evidence="1">
    <location>
        <begin position="602"/>
        <end position="658"/>
    </location>
</feature>
<dbReference type="Proteomes" id="UP000756346">
    <property type="component" value="Unassembled WGS sequence"/>
</dbReference>
<proteinExistence type="predicted"/>
<evidence type="ECO:0000313" key="3">
    <source>
        <dbReference type="Proteomes" id="UP000756346"/>
    </source>
</evidence>
<name>A0A9P9BPZ6_9PEZI</name>
<protein>
    <submittedName>
        <fullName evidence="2">Uncharacterized protein</fullName>
    </submittedName>
</protein>
<keyword evidence="3" id="KW-1185">Reference proteome</keyword>
<feature type="region of interest" description="Disordered" evidence="1">
    <location>
        <begin position="374"/>
        <end position="441"/>
    </location>
</feature>
<evidence type="ECO:0000313" key="2">
    <source>
        <dbReference type="EMBL" id="KAH7029665.1"/>
    </source>
</evidence>
<feature type="compositionally biased region" description="Polar residues" evidence="1">
    <location>
        <begin position="606"/>
        <end position="633"/>
    </location>
</feature>
<feature type="compositionally biased region" description="Acidic residues" evidence="1">
    <location>
        <begin position="634"/>
        <end position="658"/>
    </location>
</feature>
<dbReference type="OrthoDB" id="4835412at2759"/>
<feature type="compositionally biased region" description="Basic residues" evidence="1">
    <location>
        <begin position="267"/>
        <end position="278"/>
    </location>
</feature>
<gene>
    <name evidence="2" type="ORF">B0I36DRAFT_350501</name>
</gene>
<feature type="region of interest" description="Disordered" evidence="1">
    <location>
        <begin position="172"/>
        <end position="285"/>
    </location>
</feature>
<reference evidence="2" key="1">
    <citation type="journal article" date="2021" name="Nat. Commun.">
        <title>Genetic determinants of endophytism in the Arabidopsis root mycobiome.</title>
        <authorList>
            <person name="Mesny F."/>
            <person name="Miyauchi S."/>
            <person name="Thiergart T."/>
            <person name="Pickel B."/>
            <person name="Atanasova L."/>
            <person name="Karlsson M."/>
            <person name="Huettel B."/>
            <person name="Barry K.W."/>
            <person name="Haridas S."/>
            <person name="Chen C."/>
            <person name="Bauer D."/>
            <person name="Andreopoulos W."/>
            <person name="Pangilinan J."/>
            <person name="LaButti K."/>
            <person name="Riley R."/>
            <person name="Lipzen A."/>
            <person name="Clum A."/>
            <person name="Drula E."/>
            <person name="Henrissat B."/>
            <person name="Kohler A."/>
            <person name="Grigoriev I.V."/>
            <person name="Martin F.M."/>
            <person name="Hacquard S."/>
        </authorList>
    </citation>
    <scope>NUCLEOTIDE SEQUENCE</scope>
    <source>
        <strain evidence="2">MPI-CAGE-CH-0230</strain>
    </source>
</reference>
<dbReference type="RefSeq" id="XP_046011953.1">
    <property type="nucleotide sequence ID" value="XM_046156894.1"/>
</dbReference>
<feature type="compositionally biased region" description="Polar residues" evidence="1">
    <location>
        <begin position="227"/>
        <end position="239"/>
    </location>
</feature>
<feature type="compositionally biased region" description="Basic and acidic residues" evidence="1">
    <location>
        <begin position="216"/>
        <end position="226"/>
    </location>
</feature>
<feature type="region of interest" description="Disordered" evidence="1">
    <location>
        <begin position="94"/>
        <end position="134"/>
    </location>
</feature>
<feature type="region of interest" description="Disordered" evidence="1">
    <location>
        <begin position="671"/>
        <end position="699"/>
    </location>
</feature>
<sequence>MDGPKHQAYGVPPQGEEDHDAFQQAAEIARWSKELHLNERAASDLYDKNHDLIMQFLGTNPTLYVELLKIICDNKNLRREKAQGIYEDKLTQYMQGHKKEPEDPEKSNQHVEPHTSPAPPPASMPSSISAVPQDTSRCNSILLDSIEVVSPAPLPETRPEDLADAVADAAPISKDQTARESQQPASTPAVSAIAPSEAPQTADDKLRSAASSAYNHTDEAPKDMNSNKRPASTELQQQPAAKRPKEHSNPQAVPAKPAGDQNGQPDHKKKKKKKHSLKASHATPLTDRTITFDEVANNQMHYDTIVEYPPGCGNYYILFCKEHSVHFKYKLPIGGAAKHLFSPLHGEPKKSWPRAVELLGYLVTGCNDQLKTEHNRKVEKKFESGHIPQNQRSKFLPPKKPPQAKPPAPPAAKAQMQTPSTPKPSAPAPGDRPKDITTPPSAWANGIFYPKTFHIYQAKWGTGNGATHYPVMILDWDSQADSGLGGTLNDTQLLDAGGDPPGCYQYDQPVEKIIGWEDGYEDGGPKVASRKFPVLFFDAQKSAAWIFGRSLKRYPLYEDLQDQKERKKQLEVRRWIARREGFTTWKERQTVQPGATFDEARLNLPQDESSPQIPYTRSPSVATTLEQSVQITNPEEDVDGGSEAMDMDDSDSSLDCETSQDAELKKLLETAGEIPGDQDYTDSQETADPDLDMADTASPSKAYRKSFISTRSTDKGDTVLVTASSGRLRGTPANVSRGRPDYWHRVAPKTADKSFNPGEPDYEPSKRSNMSPVCVCVYAGG</sequence>
<feature type="compositionally biased region" description="Basic and acidic residues" evidence="1">
    <location>
        <begin position="97"/>
        <end position="113"/>
    </location>
</feature>
<comment type="caution">
    <text evidence="2">The sequence shown here is derived from an EMBL/GenBank/DDBJ whole genome shotgun (WGS) entry which is preliminary data.</text>
</comment>
<dbReference type="GeneID" id="70186440"/>
<accession>A0A9P9BPZ6</accession>
<organism evidence="2 3">
    <name type="scientific">Microdochium trichocladiopsis</name>
    <dbReference type="NCBI Taxonomy" id="1682393"/>
    <lineage>
        <taxon>Eukaryota</taxon>
        <taxon>Fungi</taxon>
        <taxon>Dikarya</taxon>
        <taxon>Ascomycota</taxon>
        <taxon>Pezizomycotina</taxon>
        <taxon>Sordariomycetes</taxon>
        <taxon>Xylariomycetidae</taxon>
        <taxon>Xylariales</taxon>
        <taxon>Microdochiaceae</taxon>
        <taxon>Microdochium</taxon>
    </lineage>
</organism>
<feature type="compositionally biased region" description="Polar residues" evidence="1">
    <location>
        <begin position="179"/>
        <end position="189"/>
    </location>
</feature>